<dbReference type="NCBIfam" id="TIGR03127">
    <property type="entry name" value="RuMP_HxlB"/>
    <property type="match status" value="1"/>
</dbReference>
<protein>
    <submittedName>
        <fullName evidence="3">6-phospho-3-hexuloisomerase</fullName>
    </submittedName>
</protein>
<accession>Q8TR01</accession>
<dbReference type="EnsemblBacteria" id="AAM04800">
    <property type="protein sequence ID" value="AAM04800"/>
    <property type="gene ID" value="MA_1384"/>
</dbReference>
<dbReference type="FunCoup" id="Q8TR01">
    <property type="interactions" value="128"/>
</dbReference>
<organism evidence="3 4">
    <name type="scientific">Methanosarcina acetivorans (strain ATCC 35395 / DSM 2834 / JCM 12185 / C2A)</name>
    <dbReference type="NCBI Taxonomy" id="188937"/>
    <lineage>
        <taxon>Archaea</taxon>
        <taxon>Methanobacteriati</taxon>
        <taxon>Methanobacteriota</taxon>
        <taxon>Stenosarchaea group</taxon>
        <taxon>Methanomicrobia</taxon>
        <taxon>Methanosarcinales</taxon>
        <taxon>Methanosarcinaceae</taxon>
        <taxon>Methanosarcina</taxon>
    </lineage>
</organism>
<dbReference type="Pfam" id="PF01380">
    <property type="entry name" value="SIS"/>
    <property type="match status" value="1"/>
</dbReference>
<feature type="domain" description="SIS" evidence="2">
    <location>
        <begin position="50"/>
        <end position="203"/>
    </location>
</feature>
<dbReference type="Gene3D" id="3.40.50.10490">
    <property type="entry name" value="Glucose-6-phosphate isomerase like protein, domain 1"/>
    <property type="match status" value="1"/>
</dbReference>
<evidence type="ECO:0000256" key="1">
    <source>
        <dbReference type="ARBA" id="ARBA00009235"/>
    </source>
</evidence>
<dbReference type="KEGG" id="mac:MA_1384"/>
<dbReference type="InterPro" id="IPR001347">
    <property type="entry name" value="SIS_dom"/>
</dbReference>
<sequence length="216" mass="23538">MRTQLNTFWRTSMKKDQVNDCKDVILSMELMVDNLSDVVKMLDCQAIESMLQKIMEGERVFVMGAGRSGLVAKAFAMRLMHLGFSVYVVGETTTPAVHPQDVVIAISGSGETRSIANLGRIVKEIGSTLITVTSKKDSSLGKISDITMVLPSKTKNDHDAGGSLEKNMRGDYKNLPPLGTAFEITSLVFLDSVIAQLITLTGASEAELKSRHTNIE</sequence>
<dbReference type="PANTHER" id="PTHR43443:SF1">
    <property type="entry name" value="3-HEXULOSE-6-PHOSPHATE ISOMERASE"/>
    <property type="match status" value="1"/>
</dbReference>
<dbReference type="EMBL" id="AE010299">
    <property type="protein sequence ID" value="AAM04800.1"/>
    <property type="molecule type" value="Genomic_DNA"/>
</dbReference>
<evidence type="ECO:0000259" key="2">
    <source>
        <dbReference type="PROSITE" id="PS51464"/>
    </source>
</evidence>
<dbReference type="STRING" id="188937.MA_1384"/>
<dbReference type="InterPro" id="IPR017552">
    <property type="entry name" value="PHI/rmpB"/>
</dbReference>
<dbReference type="SUPFAM" id="SSF53697">
    <property type="entry name" value="SIS domain"/>
    <property type="match status" value="1"/>
</dbReference>
<dbReference type="Proteomes" id="UP000002487">
    <property type="component" value="Chromosome"/>
</dbReference>
<gene>
    <name evidence="3" type="ordered locus">MA_1384</name>
</gene>
<dbReference type="PANTHER" id="PTHR43443">
    <property type="entry name" value="3-HEXULOSE-6-PHOSPHATE ISOMERASE"/>
    <property type="match status" value="1"/>
</dbReference>
<dbReference type="PROSITE" id="PS51464">
    <property type="entry name" value="SIS"/>
    <property type="match status" value="1"/>
</dbReference>
<dbReference type="CDD" id="cd05005">
    <property type="entry name" value="SIS_PHI"/>
    <property type="match status" value="1"/>
</dbReference>
<dbReference type="GO" id="GO:0097367">
    <property type="term" value="F:carbohydrate derivative binding"/>
    <property type="evidence" value="ECO:0007669"/>
    <property type="project" value="InterPro"/>
</dbReference>
<reference evidence="3 4" key="1">
    <citation type="journal article" date="2002" name="Genome Res.">
        <title>The genome of Methanosarcina acetivorans reveals extensive metabolic and physiological diversity.</title>
        <authorList>
            <person name="Galagan J.E."/>
            <person name="Nusbaum C."/>
            <person name="Roy A."/>
            <person name="Endrizzi M.G."/>
            <person name="Macdonald P."/>
            <person name="FitzHugh W."/>
            <person name="Calvo S."/>
            <person name="Engels R."/>
            <person name="Smirnov S."/>
            <person name="Atnoor D."/>
            <person name="Brown A."/>
            <person name="Allen N."/>
            <person name="Naylor J."/>
            <person name="Stange-Thomann N."/>
            <person name="DeArellano K."/>
            <person name="Johnson R."/>
            <person name="Linton L."/>
            <person name="McEwan P."/>
            <person name="McKernan K."/>
            <person name="Talamas J."/>
            <person name="Tirrell A."/>
            <person name="Ye W."/>
            <person name="Zimmer A."/>
            <person name="Barber R.D."/>
            <person name="Cann I."/>
            <person name="Graham D.E."/>
            <person name="Grahame D.A."/>
            <person name="Guss A."/>
            <person name="Hedderich R."/>
            <person name="Ingram-Smith C."/>
            <person name="Kuettner C.H."/>
            <person name="Krzycki J.A."/>
            <person name="Leigh J.A."/>
            <person name="Li W."/>
            <person name="Liu J."/>
            <person name="Mukhopadhyay B."/>
            <person name="Reeve J.N."/>
            <person name="Smith K."/>
            <person name="Springer T.A."/>
            <person name="Umayam L.A."/>
            <person name="White O."/>
            <person name="White R.H."/>
            <person name="de Macario E.C."/>
            <person name="Ferry J.G."/>
            <person name="Jarrell K.F."/>
            <person name="Jing H."/>
            <person name="Macario A.J.L."/>
            <person name="Paulsen I."/>
            <person name="Pritchett M."/>
            <person name="Sowers K.R."/>
            <person name="Swanson R.V."/>
            <person name="Zinder S.H."/>
            <person name="Lander E."/>
            <person name="Metcalf W.W."/>
            <person name="Birren B."/>
        </authorList>
    </citation>
    <scope>NUCLEOTIDE SEQUENCE [LARGE SCALE GENOMIC DNA]</scope>
    <source>
        <strain evidence="4">ATCC 35395 / DSM 2834 / JCM 12185 / C2A</strain>
    </source>
</reference>
<name>Q8TR01_METAC</name>
<dbReference type="GO" id="GO:1901135">
    <property type="term" value="P:carbohydrate derivative metabolic process"/>
    <property type="evidence" value="ECO:0007669"/>
    <property type="project" value="InterPro"/>
</dbReference>
<evidence type="ECO:0000313" key="3">
    <source>
        <dbReference type="EMBL" id="AAM04800.1"/>
    </source>
</evidence>
<keyword evidence="4" id="KW-1185">Reference proteome</keyword>
<evidence type="ECO:0000313" key="4">
    <source>
        <dbReference type="Proteomes" id="UP000002487"/>
    </source>
</evidence>
<dbReference type="PhylomeDB" id="Q8TR01"/>
<dbReference type="GO" id="GO:0016853">
    <property type="term" value="F:isomerase activity"/>
    <property type="evidence" value="ECO:0007669"/>
    <property type="project" value="InterPro"/>
</dbReference>
<comment type="similarity">
    <text evidence="1">Belongs to the SIS family. PHI subfamily.</text>
</comment>
<dbReference type="AlphaFoldDB" id="Q8TR01"/>
<proteinExistence type="inferred from homology"/>
<dbReference type="HOGENOM" id="CLU_094236_1_0_2"/>
<dbReference type="InParanoid" id="Q8TR01"/>
<dbReference type="InterPro" id="IPR046348">
    <property type="entry name" value="SIS_dom_sf"/>
</dbReference>